<protein>
    <submittedName>
        <fullName evidence="7">Lipid A core-O-antigen ligase</fullName>
    </submittedName>
</protein>
<comment type="subcellular location">
    <subcellularLocation>
        <location evidence="1">Membrane</location>
        <topology evidence="1">Multi-pass membrane protein</topology>
    </subcellularLocation>
</comment>
<feature type="transmembrane region" description="Helical" evidence="5">
    <location>
        <begin position="95"/>
        <end position="111"/>
    </location>
</feature>
<keyword evidence="2 5" id="KW-0812">Transmembrane</keyword>
<evidence type="ECO:0000259" key="6">
    <source>
        <dbReference type="Pfam" id="PF04932"/>
    </source>
</evidence>
<feature type="transmembrane region" description="Helical" evidence="5">
    <location>
        <begin position="47"/>
        <end position="66"/>
    </location>
</feature>
<feature type="transmembrane region" description="Helical" evidence="5">
    <location>
        <begin position="401"/>
        <end position="424"/>
    </location>
</feature>
<feature type="transmembrane region" description="Helical" evidence="5">
    <location>
        <begin position="123"/>
        <end position="142"/>
    </location>
</feature>
<reference evidence="7" key="1">
    <citation type="submission" date="2014-03" db="EMBL/GenBank/DDBJ databases">
        <title>Draft Genome Sequence of Mycobacterium cosmeticum DSM 44829.</title>
        <authorList>
            <person name="Croce O."/>
            <person name="Robert C."/>
            <person name="Raoult D."/>
            <person name="Drancourt M."/>
        </authorList>
    </citation>
    <scope>NUCLEOTIDE SEQUENCE [LARGE SCALE GENOMIC DNA]</scope>
    <source>
        <strain evidence="7">DSM 44829</strain>
    </source>
</reference>
<proteinExistence type="predicted"/>
<evidence type="ECO:0000313" key="7">
    <source>
        <dbReference type="EMBL" id="CDO10092.1"/>
    </source>
</evidence>
<dbReference type="EMBL" id="CCBB010000003">
    <property type="protein sequence ID" value="CDO10092.1"/>
    <property type="molecule type" value="Genomic_DNA"/>
</dbReference>
<feature type="transmembrane region" description="Helical" evidence="5">
    <location>
        <begin position="316"/>
        <end position="334"/>
    </location>
</feature>
<dbReference type="AlphaFoldDB" id="W9B502"/>
<feature type="transmembrane region" description="Helical" evidence="5">
    <location>
        <begin position="24"/>
        <end position="41"/>
    </location>
</feature>
<name>W9B502_MYCCO</name>
<feature type="transmembrane region" description="Helical" evidence="5">
    <location>
        <begin position="175"/>
        <end position="193"/>
    </location>
</feature>
<dbReference type="eggNOG" id="ENOG5030HT4">
    <property type="taxonomic scope" value="Bacteria"/>
</dbReference>
<evidence type="ECO:0000256" key="5">
    <source>
        <dbReference type="SAM" id="Phobius"/>
    </source>
</evidence>
<comment type="caution">
    <text evidence="7">The sequence shown here is derived from an EMBL/GenBank/DDBJ whole genome shotgun (WGS) entry which is preliminary data.</text>
</comment>
<evidence type="ECO:0000256" key="4">
    <source>
        <dbReference type="ARBA" id="ARBA00023136"/>
    </source>
</evidence>
<reference evidence="7" key="2">
    <citation type="submission" date="2014-03" db="EMBL/GenBank/DDBJ databases">
        <authorList>
            <person name="Urmite Genomes"/>
        </authorList>
    </citation>
    <scope>NUCLEOTIDE SEQUENCE</scope>
    <source>
        <strain evidence="7">DSM 44829</strain>
    </source>
</reference>
<feature type="transmembrane region" description="Helical" evidence="5">
    <location>
        <begin position="454"/>
        <end position="472"/>
    </location>
</feature>
<dbReference type="Pfam" id="PF04932">
    <property type="entry name" value="Wzy_C"/>
    <property type="match status" value="1"/>
</dbReference>
<evidence type="ECO:0000256" key="1">
    <source>
        <dbReference type="ARBA" id="ARBA00004141"/>
    </source>
</evidence>
<keyword evidence="4 5" id="KW-0472">Membrane</keyword>
<dbReference type="Proteomes" id="UP000028870">
    <property type="component" value="Unassembled WGS sequence"/>
</dbReference>
<keyword evidence="7" id="KW-0436">Ligase</keyword>
<feature type="transmembrane region" description="Helical" evidence="5">
    <location>
        <begin position="71"/>
        <end position="89"/>
    </location>
</feature>
<evidence type="ECO:0000256" key="3">
    <source>
        <dbReference type="ARBA" id="ARBA00022989"/>
    </source>
</evidence>
<dbReference type="GO" id="GO:0016874">
    <property type="term" value="F:ligase activity"/>
    <property type="evidence" value="ECO:0007669"/>
    <property type="project" value="UniProtKB-KW"/>
</dbReference>
<evidence type="ECO:0000313" key="8">
    <source>
        <dbReference type="Proteomes" id="UP000028870"/>
    </source>
</evidence>
<gene>
    <name evidence="7" type="ORF">BN977_04922</name>
</gene>
<feature type="transmembrane region" description="Helical" evidence="5">
    <location>
        <begin position="275"/>
        <end position="304"/>
    </location>
</feature>
<keyword evidence="3 5" id="KW-1133">Transmembrane helix</keyword>
<accession>W9B502</accession>
<feature type="transmembrane region" description="Helical" evidence="5">
    <location>
        <begin position="246"/>
        <end position="269"/>
    </location>
</feature>
<dbReference type="InterPro" id="IPR007016">
    <property type="entry name" value="O-antigen_ligase-rel_domated"/>
</dbReference>
<evidence type="ECO:0000256" key="2">
    <source>
        <dbReference type="ARBA" id="ARBA00022692"/>
    </source>
</evidence>
<dbReference type="GO" id="GO:0016020">
    <property type="term" value="C:membrane"/>
    <property type="evidence" value="ECO:0007669"/>
    <property type="project" value="UniProtKB-SubCell"/>
</dbReference>
<feature type="transmembrane region" description="Helical" evidence="5">
    <location>
        <begin position="431"/>
        <end position="448"/>
    </location>
</feature>
<keyword evidence="8" id="KW-1185">Reference proteome</keyword>
<dbReference type="STRING" id="258533.BN977_04922"/>
<feature type="domain" description="O-antigen ligase-related" evidence="6">
    <location>
        <begin position="276"/>
        <end position="380"/>
    </location>
</feature>
<sequence length="502" mass="53438">MQWTSLPDEGGSEMNLGAISRRDVLIGAVIIVLAAGVGAAAAVGGKIAILGVAALLALAVGVYIGLRHPLWLYWGMAIAIGALPFGYFPGVHVPLYLPFAAGALLAAWVHPTATKRWPTLAKAVLILVIVSGIAMVCTYTSIVNVMDYTKWAIATSAFFALLALPAEHLAKFGRIFVYAATFNAAFGIASVAIGSNQMLLQPFRLFGYAVANTERFYFTGGVSNLPRTDRFAVGMGSQSFTRLGGLWLDPNAAGIGLVIAFVIAMILLVGWQRAVAVTILGLAIALTLSRSAIVTTLVGVALVFLFHKMRSRDRQLLVGALIVAFTTAMLVPSVRTRLLGTLGSNDAGATDRMDSIREFPGRMSGHWLFGWGWSQREFKDGAYAFIQNFVSNAPLIAIHRAGIFVGIAFIAMVIIGCVIGFRLLRANSLPRALYGGVFIGFSVVALNLDHPVVVIPQIVFLYTIFLTFLAYADELRQTAQVVETAPGAARIPATAAPARAPG</sequence>
<organism evidence="7 8">
    <name type="scientific">Mycolicibacterium cosmeticum</name>
    <dbReference type="NCBI Taxonomy" id="258533"/>
    <lineage>
        <taxon>Bacteria</taxon>
        <taxon>Bacillati</taxon>
        <taxon>Actinomycetota</taxon>
        <taxon>Actinomycetes</taxon>
        <taxon>Mycobacteriales</taxon>
        <taxon>Mycobacteriaceae</taxon>
        <taxon>Mycolicibacterium</taxon>
    </lineage>
</organism>